<dbReference type="OrthoDB" id="2015831at2759"/>
<dbReference type="InterPro" id="IPR050333">
    <property type="entry name" value="SLRP"/>
</dbReference>
<dbReference type="InterPro" id="IPR032675">
    <property type="entry name" value="LRR_dom_sf"/>
</dbReference>
<reference evidence="3 4" key="2">
    <citation type="submission" date="2018-11" db="EMBL/GenBank/DDBJ databases">
        <authorList>
            <consortium name="Pathogen Informatics"/>
        </authorList>
    </citation>
    <scope>NUCLEOTIDE SEQUENCE [LARGE SCALE GENOMIC DNA]</scope>
</reference>
<dbReference type="InterPro" id="IPR003591">
    <property type="entry name" value="Leu-rich_rpt_typical-subtyp"/>
</dbReference>
<keyword evidence="4" id="KW-1185">Reference proteome</keyword>
<dbReference type="SUPFAM" id="SSF52058">
    <property type="entry name" value="L domain-like"/>
    <property type="match status" value="1"/>
</dbReference>
<protein>
    <submittedName>
        <fullName evidence="5">Leucine-rich repeat domain-containing protein</fullName>
    </submittedName>
</protein>
<dbReference type="PROSITE" id="PS51450">
    <property type="entry name" value="LRR"/>
    <property type="match status" value="2"/>
</dbReference>
<gene>
    <name evidence="3" type="ORF">GPUH_LOCUS721</name>
</gene>
<sequence length="205" mass="22756">MNTKKVRTFLQVINVSRNWLQSARPGSLSRCSAAAAEQLIIYDLSDNRIRTIASDDLKQLVAVRQLLIANNQIENINRQALSACALLQYLHLGNNSIEEIPALPETLISVNAATNRLSIIPQAIANLPNLLSLNLSGNAIDANTPFPVISPALQTADLSHNRLEFIPENLFSSSSQQLRHLLLSYNRITQLEPAFFQNYSQLLTK</sequence>
<dbReference type="InterPro" id="IPR001611">
    <property type="entry name" value="Leu-rich_rpt"/>
</dbReference>
<dbReference type="SMART" id="SM00364">
    <property type="entry name" value="LRR_BAC"/>
    <property type="match status" value="4"/>
</dbReference>
<dbReference type="Proteomes" id="UP000271098">
    <property type="component" value="Unassembled WGS sequence"/>
</dbReference>
<dbReference type="PANTHER" id="PTHR45712">
    <property type="entry name" value="AGAP008170-PA"/>
    <property type="match status" value="1"/>
</dbReference>
<dbReference type="EMBL" id="UYRT01000708">
    <property type="protein sequence ID" value="VDK28599.1"/>
    <property type="molecule type" value="Genomic_DNA"/>
</dbReference>
<dbReference type="Gene3D" id="3.80.10.10">
    <property type="entry name" value="Ribonuclease Inhibitor"/>
    <property type="match status" value="2"/>
</dbReference>
<dbReference type="SMART" id="SM00369">
    <property type="entry name" value="LRR_TYP"/>
    <property type="match status" value="4"/>
</dbReference>
<dbReference type="PANTHER" id="PTHR45712:SF22">
    <property type="entry name" value="INSULIN-LIKE GROWTH FACTOR-BINDING PROTEIN COMPLEX ACID LABILE SUBUNIT"/>
    <property type="match status" value="1"/>
</dbReference>
<evidence type="ECO:0000256" key="1">
    <source>
        <dbReference type="ARBA" id="ARBA00022614"/>
    </source>
</evidence>
<dbReference type="AlphaFoldDB" id="A0A183CW80"/>
<evidence type="ECO:0000313" key="4">
    <source>
        <dbReference type="Proteomes" id="UP000271098"/>
    </source>
</evidence>
<evidence type="ECO:0000256" key="2">
    <source>
        <dbReference type="ARBA" id="ARBA00022737"/>
    </source>
</evidence>
<reference evidence="5" key="1">
    <citation type="submission" date="2016-06" db="UniProtKB">
        <authorList>
            <consortium name="WormBaseParasite"/>
        </authorList>
    </citation>
    <scope>IDENTIFICATION</scope>
</reference>
<proteinExistence type="predicted"/>
<keyword evidence="1" id="KW-0433">Leucine-rich repeat</keyword>
<keyword evidence="2" id="KW-0677">Repeat</keyword>
<accession>A0A183CW80</accession>
<organism evidence="5">
    <name type="scientific">Gongylonema pulchrum</name>
    <dbReference type="NCBI Taxonomy" id="637853"/>
    <lineage>
        <taxon>Eukaryota</taxon>
        <taxon>Metazoa</taxon>
        <taxon>Ecdysozoa</taxon>
        <taxon>Nematoda</taxon>
        <taxon>Chromadorea</taxon>
        <taxon>Rhabditida</taxon>
        <taxon>Spirurina</taxon>
        <taxon>Spiruromorpha</taxon>
        <taxon>Spiruroidea</taxon>
        <taxon>Gongylonematidae</taxon>
        <taxon>Gongylonema</taxon>
    </lineage>
</organism>
<dbReference type="Pfam" id="PF13855">
    <property type="entry name" value="LRR_8"/>
    <property type="match status" value="2"/>
</dbReference>
<name>A0A183CW80_9BILA</name>
<dbReference type="WBParaSite" id="GPUH_0000072101-mRNA-1">
    <property type="protein sequence ID" value="GPUH_0000072101-mRNA-1"/>
    <property type="gene ID" value="GPUH_0000072101"/>
</dbReference>
<evidence type="ECO:0000313" key="3">
    <source>
        <dbReference type="EMBL" id="VDK28599.1"/>
    </source>
</evidence>
<evidence type="ECO:0000313" key="5">
    <source>
        <dbReference type="WBParaSite" id="GPUH_0000072101-mRNA-1"/>
    </source>
</evidence>